<accession>J3MCV5</accession>
<reference evidence="1" key="1">
    <citation type="journal article" date="2013" name="Nat. Commun.">
        <title>Whole-genome sequencing of Oryza brachyantha reveals mechanisms underlying Oryza genome evolution.</title>
        <authorList>
            <person name="Chen J."/>
            <person name="Huang Q."/>
            <person name="Gao D."/>
            <person name="Wang J."/>
            <person name="Lang Y."/>
            <person name="Liu T."/>
            <person name="Li B."/>
            <person name="Bai Z."/>
            <person name="Luis Goicoechea J."/>
            <person name="Liang C."/>
            <person name="Chen C."/>
            <person name="Zhang W."/>
            <person name="Sun S."/>
            <person name="Liao Y."/>
            <person name="Zhang X."/>
            <person name="Yang L."/>
            <person name="Song C."/>
            <person name="Wang M."/>
            <person name="Shi J."/>
            <person name="Liu G."/>
            <person name="Liu J."/>
            <person name="Zhou H."/>
            <person name="Zhou W."/>
            <person name="Yu Q."/>
            <person name="An N."/>
            <person name="Chen Y."/>
            <person name="Cai Q."/>
            <person name="Wang B."/>
            <person name="Liu B."/>
            <person name="Min J."/>
            <person name="Huang Y."/>
            <person name="Wu H."/>
            <person name="Li Z."/>
            <person name="Zhang Y."/>
            <person name="Yin Y."/>
            <person name="Song W."/>
            <person name="Jiang J."/>
            <person name="Jackson S.A."/>
            <person name="Wing R.A."/>
            <person name="Wang J."/>
            <person name="Chen M."/>
        </authorList>
    </citation>
    <scope>NUCLEOTIDE SEQUENCE [LARGE SCALE GENOMIC DNA]</scope>
    <source>
        <strain evidence="1">cv. IRGC 101232</strain>
    </source>
</reference>
<dbReference type="Gramene" id="OB06G18490.1">
    <property type="protein sequence ID" value="OB06G18490.1"/>
    <property type="gene ID" value="OB06G18490"/>
</dbReference>
<proteinExistence type="predicted"/>
<name>J3MCV5_ORYBR</name>
<dbReference type="Proteomes" id="UP000006038">
    <property type="component" value="Chromosome 6"/>
</dbReference>
<evidence type="ECO:0000313" key="1">
    <source>
        <dbReference type="EnsemblPlants" id="OB06G18490.1"/>
    </source>
</evidence>
<protein>
    <submittedName>
        <fullName evidence="1">Uncharacterized protein</fullName>
    </submittedName>
</protein>
<keyword evidence="2" id="KW-1185">Reference proteome</keyword>
<dbReference type="HOGENOM" id="CLU_1672001_0_0_1"/>
<reference evidence="1" key="2">
    <citation type="submission" date="2013-04" db="UniProtKB">
        <authorList>
            <consortium name="EnsemblPlants"/>
        </authorList>
    </citation>
    <scope>IDENTIFICATION</scope>
</reference>
<sequence>MICPVLNAIAGAYSENLPVICVIGGANSNDYATLAFLVKPALVAGPKLCVVQGCWGLRRPRCRAASGYAVGRWPPCRPPRPGLVLETLPTATTDLGGGGARGAVWPARPGKRSVYLTECVPLWGCACRDAEMEGACAVVPRFADVLDFDATVLRLPAH</sequence>
<evidence type="ECO:0000313" key="2">
    <source>
        <dbReference type="Proteomes" id="UP000006038"/>
    </source>
</evidence>
<dbReference type="STRING" id="4533.J3MCV5"/>
<dbReference type="AlphaFoldDB" id="J3MCV5"/>
<dbReference type="EnsemblPlants" id="OB06G18490.1">
    <property type="protein sequence ID" value="OB06G18490.1"/>
    <property type="gene ID" value="OB06G18490"/>
</dbReference>
<organism evidence="1">
    <name type="scientific">Oryza brachyantha</name>
    <name type="common">malo sina</name>
    <dbReference type="NCBI Taxonomy" id="4533"/>
    <lineage>
        <taxon>Eukaryota</taxon>
        <taxon>Viridiplantae</taxon>
        <taxon>Streptophyta</taxon>
        <taxon>Embryophyta</taxon>
        <taxon>Tracheophyta</taxon>
        <taxon>Spermatophyta</taxon>
        <taxon>Magnoliopsida</taxon>
        <taxon>Liliopsida</taxon>
        <taxon>Poales</taxon>
        <taxon>Poaceae</taxon>
        <taxon>BOP clade</taxon>
        <taxon>Oryzoideae</taxon>
        <taxon>Oryzeae</taxon>
        <taxon>Oryzinae</taxon>
        <taxon>Oryza</taxon>
    </lineage>
</organism>